<dbReference type="PANTHER" id="PTHR24171">
    <property type="entry name" value="ANKYRIN REPEAT DOMAIN-CONTAINING PROTEIN 39-RELATED"/>
    <property type="match status" value="1"/>
</dbReference>
<reference evidence="4 5" key="1">
    <citation type="journal article" date="2007" name="Proc. Natl. Acad. Sci. U.S.A.">
        <title>Independent sorting-out of thousands of duplicated gene pairs in two yeast species descended from a whole-genome duplication.</title>
        <authorList>
            <person name="Scannell D.R."/>
            <person name="Frank A.C."/>
            <person name="Conant G.C."/>
            <person name="Byrne K.P."/>
            <person name="Woolfit M."/>
            <person name="Wolfe K.H."/>
        </authorList>
    </citation>
    <scope>NUCLEOTIDE SEQUENCE [LARGE SCALE GENOMIC DNA]</scope>
    <source>
        <strain evidence="5">ATCC 22028 / DSM 70294 / BCRC 21397 / CBS 2163 / NBRC 10782 / NRRL Y-8283 / UCD 57-17</strain>
    </source>
</reference>
<dbReference type="STRING" id="436907.A7TG26"/>
<dbReference type="OrthoDB" id="19174at2759"/>
<evidence type="ECO:0000313" key="5">
    <source>
        <dbReference type="Proteomes" id="UP000000267"/>
    </source>
</evidence>
<dbReference type="GeneID" id="5547098"/>
<dbReference type="FunCoup" id="A7TG26">
    <property type="interactions" value="183"/>
</dbReference>
<keyword evidence="2 3" id="KW-0040">ANK repeat</keyword>
<evidence type="ECO:0000256" key="1">
    <source>
        <dbReference type="ARBA" id="ARBA00022737"/>
    </source>
</evidence>
<evidence type="ECO:0000313" key="4">
    <source>
        <dbReference type="EMBL" id="EDO18783.1"/>
    </source>
</evidence>
<dbReference type="Gene3D" id="1.25.40.20">
    <property type="entry name" value="Ankyrin repeat-containing domain"/>
    <property type="match status" value="1"/>
</dbReference>
<dbReference type="RefSeq" id="XP_001646641.1">
    <property type="nucleotide sequence ID" value="XM_001646591.1"/>
</dbReference>
<dbReference type="PROSITE" id="PS50088">
    <property type="entry name" value="ANK_REPEAT"/>
    <property type="match status" value="1"/>
</dbReference>
<dbReference type="eggNOG" id="KOG0504">
    <property type="taxonomic scope" value="Eukaryota"/>
</dbReference>
<dbReference type="Pfam" id="PF13857">
    <property type="entry name" value="Ank_5"/>
    <property type="match status" value="1"/>
</dbReference>
<gene>
    <name evidence="4" type="ORF">Kpol_1028p58</name>
</gene>
<dbReference type="InParanoid" id="A7TG26"/>
<protein>
    <submittedName>
        <fullName evidence="4">Uncharacterized protein</fullName>
    </submittedName>
</protein>
<feature type="repeat" description="ANK" evidence="3">
    <location>
        <begin position="33"/>
        <end position="66"/>
    </location>
</feature>
<dbReference type="SMART" id="SM00248">
    <property type="entry name" value="ANK"/>
    <property type="match status" value="2"/>
</dbReference>
<dbReference type="InterPro" id="IPR036770">
    <property type="entry name" value="Ankyrin_rpt-contain_sf"/>
</dbReference>
<dbReference type="SUPFAM" id="SSF48403">
    <property type="entry name" value="Ankyrin repeat"/>
    <property type="match status" value="1"/>
</dbReference>
<dbReference type="PROSITE" id="PS50297">
    <property type="entry name" value="ANK_REP_REGION"/>
    <property type="match status" value="1"/>
</dbReference>
<dbReference type="EMBL" id="DS480385">
    <property type="protein sequence ID" value="EDO18783.1"/>
    <property type="molecule type" value="Genomic_DNA"/>
</dbReference>
<keyword evidence="5" id="KW-1185">Reference proteome</keyword>
<proteinExistence type="predicted"/>
<name>A7TG26_VANPO</name>
<keyword evidence="1" id="KW-0677">Repeat</keyword>
<evidence type="ECO:0000256" key="3">
    <source>
        <dbReference type="PROSITE-ProRule" id="PRU00023"/>
    </source>
</evidence>
<dbReference type="HOGENOM" id="CLU_078327_0_0_1"/>
<dbReference type="Proteomes" id="UP000000267">
    <property type="component" value="Unassembled WGS sequence"/>
</dbReference>
<dbReference type="KEGG" id="vpo:Kpol_1028p58"/>
<dbReference type="PhylomeDB" id="A7TG26"/>
<dbReference type="OMA" id="TPLHHCE"/>
<dbReference type="AlphaFoldDB" id="A7TG26"/>
<organism evidence="5">
    <name type="scientific">Vanderwaltozyma polyspora (strain ATCC 22028 / DSM 70294 / BCRC 21397 / CBS 2163 / NBRC 10782 / NRRL Y-8283 / UCD 57-17)</name>
    <name type="common">Kluyveromyces polysporus</name>
    <dbReference type="NCBI Taxonomy" id="436907"/>
    <lineage>
        <taxon>Eukaryota</taxon>
        <taxon>Fungi</taxon>
        <taxon>Dikarya</taxon>
        <taxon>Ascomycota</taxon>
        <taxon>Saccharomycotina</taxon>
        <taxon>Saccharomycetes</taxon>
        <taxon>Saccharomycetales</taxon>
        <taxon>Saccharomycetaceae</taxon>
        <taxon>Vanderwaltozyma</taxon>
    </lineage>
</organism>
<evidence type="ECO:0000256" key="2">
    <source>
        <dbReference type="ARBA" id="ARBA00023043"/>
    </source>
</evidence>
<sequence length="208" mass="23442">MNIWVAASDGDVAVVEKYLNSGNGLTANSKDPNGYTPVHAAAAYGHIGLLEKLCKEYGGDINVRDSDGDTPLHHVEDANTARFIVEELNGDYKLTNEEGKTALEVFEEDSEFPELIQYMRVKMGVPAEQDSVLGGVDGEQLQQFKESIRYTLENDPVDENDTEALERRKVLERIIQGENAEQELENYIRELVRSQMFEDNSESNKRRK</sequence>
<dbReference type="InterPro" id="IPR002110">
    <property type="entry name" value="Ankyrin_rpt"/>
</dbReference>
<accession>A7TG26</accession>